<reference evidence="6 7" key="1">
    <citation type="submission" date="2018-04" db="EMBL/GenBank/DDBJ databases">
        <title>Novel Campyloabacter and Helicobacter Species and Strains.</title>
        <authorList>
            <person name="Mannion A.J."/>
            <person name="Shen Z."/>
            <person name="Fox J.G."/>
        </authorList>
    </citation>
    <scope>NUCLEOTIDE SEQUENCE [LARGE SCALE GENOMIC DNA]</scope>
    <source>
        <strain evidence="6 7">MIT 04-9366</strain>
    </source>
</reference>
<dbReference type="Gene3D" id="3.90.79.10">
    <property type="entry name" value="Nucleoside Triphosphate Pyrophosphohydrolase"/>
    <property type="match status" value="1"/>
</dbReference>
<gene>
    <name evidence="6" type="ORF">CQA58_05070</name>
</gene>
<dbReference type="RefSeq" id="WP_115569640.1">
    <property type="nucleotide sequence ID" value="NZ_NXLV01000008.1"/>
</dbReference>
<evidence type="ECO:0000256" key="1">
    <source>
        <dbReference type="ARBA" id="ARBA00001946"/>
    </source>
</evidence>
<protein>
    <submittedName>
        <fullName evidence="6">NUDIX hydrolase</fullName>
    </submittedName>
</protein>
<feature type="binding site" evidence="3">
    <location>
        <position position="100"/>
    </location>
    <ligand>
        <name>Mg(2+)</name>
        <dbReference type="ChEBI" id="CHEBI:18420"/>
        <label>2</label>
    </ligand>
</feature>
<dbReference type="GO" id="GO:0019693">
    <property type="term" value="P:ribose phosphate metabolic process"/>
    <property type="evidence" value="ECO:0007669"/>
    <property type="project" value="TreeGrafter"/>
</dbReference>
<evidence type="ECO:0000256" key="3">
    <source>
        <dbReference type="PIRSR" id="PIRSR604385-2"/>
    </source>
</evidence>
<evidence type="ECO:0000259" key="5">
    <source>
        <dbReference type="PROSITE" id="PS51462"/>
    </source>
</evidence>
<dbReference type="Proteomes" id="UP000257045">
    <property type="component" value="Unassembled WGS sequence"/>
</dbReference>
<dbReference type="AlphaFoldDB" id="A0A3D8J059"/>
<dbReference type="Pfam" id="PF00293">
    <property type="entry name" value="NUDIX"/>
    <property type="match status" value="1"/>
</dbReference>
<sequence length="192" mass="22480">MKDFTLLSLSTPTQSKFIKPQRIHYLLDKEEYLWDMYHSFDSVAILLYSKEKHSLLLLRHLRPCAFLRDKRGIIYELCAGLVDKEGKSIEQIAQEEVLEECGYSIPIQKLQKINTFYSNIGLSTSKQTLFFASISQEEKISEGGGERDENFELFWLPCLEITQFLQDETIEKTSSLAYMLEWFLRTKNETNI</sequence>
<dbReference type="NCBIfam" id="TIGR00052">
    <property type="entry name" value="nudix-type nucleoside diphosphatase, YffH/AdpP family"/>
    <property type="match status" value="1"/>
</dbReference>
<comment type="cofactor">
    <cofactor evidence="1 3">
        <name>Mg(2+)</name>
        <dbReference type="ChEBI" id="CHEBI:18420"/>
    </cofactor>
</comment>
<proteinExistence type="predicted"/>
<name>A0A3D8J059_9HELI</name>
<dbReference type="SUPFAM" id="SSF55811">
    <property type="entry name" value="Nudix"/>
    <property type="match status" value="1"/>
</dbReference>
<feature type="binding site" evidence="3">
    <location>
        <position position="149"/>
    </location>
    <ligand>
        <name>Mg(2+)</name>
        <dbReference type="ChEBI" id="CHEBI:18420"/>
        <label>1</label>
    </ligand>
</feature>
<keyword evidence="3" id="KW-0479">Metal-binding</keyword>
<feature type="binding site" evidence="3">
    <location>
        <position position="79"/>
    </location>
    <ligand>
        <name>Mg(2+)</name>
        <dbReference type="ChEBI" id="CHEBI:18420"/>
        <label>1</label>
    </ligand>
</feature>
<evidence type="ECO:0000256" key="4">
    <source>
        <dbReference type="PIRSR" id="PIRSR604385-3"/>
    </source>
</evidence>
<dbReference type="GO" id="GO:0046872">
    <property type="term" value="F:metal ion binding"/>
    <property type="evidence" value="ECO:0007669"/>
    <property type="project" value="UniProtKB-KW"/>
</dbReference>
<dbReference type="InterPro" id="IPR000086">
    <property type="entry name" value="NUDIX_hydrolase_dom"/>
</dbReference>
<dbReference type="InterPro" id="IPR004385">
    <property type="entry name" value="NDP_pyrophosphatase"/>
</dbReference>
<dbReference type="PANTHER" id="PTHR11839">
    <property type="entry name" value="UDP/ADP-SUGAR PYROPHOSPHATASE"/>
    <property type="match status" value="1"/>
</dbReference>
<evidence type="ECO:0000256" key="2">
    <source>
        <dbReference type="ARBA" id="ARBA00022801"/>
    </source>
</evidence>
<keyword evidence="7" id="KW-1185">Reference proteome</keyword>
<evidence type="ECO:0000313" key="7">
    <source>
        <dbReference type="Proteomes" id="UP000257045"/>
    </source>
</evidence>
<dbReference type="PROSITE" id="PS51462">
    <property type="entry name" value="NUDIX"/>
    <property type="match status" value="1"/>
</dbReference>
<dbReference type="EMBL" id="NXLV01000008">
    <property type="protein sequence ID" value="RDU70545.1"/>
    <property type="molecule type" value="Genomic_DNA"/>
</dbReference>
<feature type="domain" description="Nudix hydrolase" evidence="5">
    <location>
        <begin position="38"/>
        <end position="178"/>
    </location>
</feature>
<dbReference type="PANTHER" id="PTHR11839:SF15">
    <property type="entry name" value="URIDINE DIPHOSPHATE GLUCOSE PYROPHOSPHATASE NUDT14"/>
    <property type="match status" value="1"/>
</dbReference>
<feature type="short sequence motif" description="Nudix box" evidence="4">
    <location>
        <begin position="80"/>
        <end position="103"/>
    </location>
</feature>
<keyword evidence="2 6" id="KW-0378">Hydrolase</keyword>
<accession>A0A3D8J059</accession>
<keyword evidence="3" id="KW-0460">Magnesium</keyword>
<comment type="caution">
    <text evidence="6">The sequence shown here is derived from an EMBL/GenBank/DDBJ whole genome shotgun (WGS) entry which is preliminary data.</text>
</comment>
<dbReference type="OrthoDB" id="5360793at2"/>
<evidence type="ECO:0000313" key="6">
    <source>
        <dbReference type="EMBL" id="RDU70545.1"/>
    </source>
</evidence>
<dbReference type="GO" id="GO:0006753">
    <property type="term" value="P:nucleoside phosphate metabolic process"/>
    <property type="evidence" value="ECO:0007669"/>
    <property type="project" value="TreeGrafter"/>
</dbReference>
<feature type="binding site" evidence="3">
    <location>
        <position position="96"/>
    </location>
    <ligand>
        <name>Mg(2+)</name>
        <dbReference type="ChEBI" id="CHEBI:18420"/>
        <label>1</label>
    </ligand>
</feature>
<dbReference type="InterPro" id="IPR015797">
    <property type="entry name" value="NUDIX_hydrolase-like_dom_sf"/>
</dbReference>
<dbReference type="GO" id="GO:0008768">
    <property type="term" value="F:UDP-sugar diphosphatase activity"/>
    <property type="evidence" value="ECO:0007669"/>
    <property type="project" value="TreeGrafter"/>
</dbReference>
<organism evidence="6 7">
    <name type="scientific">Helicobacter brantae</name>
    <dbReference type="NCBI Taxonomy" id="375927"/>
    <lineage>
        <taxon>Bacteria</taxon>
        <taxon>Pseudomonadati</taxon>
        <taxon>Campylobacterota</taxon>
        <taxon>Epsilonproteobacteria</taxon>
        <taxon>Campylobacterales</taxon>
        <taxon>Helicobacteraceae</taxon>
        <taxon>Helicobacter</taxon>
    </lineage>
</organism>